<protein>
    <recommendedName>
        <fullName evidence="5">B30.2/SPRY domain-containing protein</fullName>
    </recommendedName>
</protein>
<gene>
    <name evidence="3" type="ORF">THAOC_18878</name>
</gene>
<evidence type="ECO:0000256" key="2">
    <source>
        <dbReference type="SAM" id="MobiDB-lite"/>
    </source>
</evidence>
<feature type="coiled-coil region" evidence="1">
    <location>
        <begin position="610"/>
        <end position="637"/>
    </location>
</feature>
<evidence type="ECO:0000313" key="4">
    <source>
        <dbReference type="Proteomes" id="UP000266841"/>
    </source>
</evidence>
<dbReference type="Gene3D" id="2.60.120.920">
    <property type="match status" value="1"/>
</dbReference>
<keyword evidence="4" id="KW-1185">Reference proteome</keyword>
<dbReference type="Proteomes" id="UP000266841">
    <property type="component" value="Unassembled WGS sequence"/>
</dbReference>
<reference evidence="3 4" key="1">
    <citation type="journal article" date="2012" name="Genome Biol.">
        <title>Genome and low-iron response of an oceanic diatom adapted to chronic iron limitation.</title>
        <authorList>
            <person name="Lommer M."/>
            <person name="Specht M."/>
            <person name="Roy A.S."/>
            <person name="Kraemer L."/>
            <person name="Andreson R."/>
            <person name="Gutowska M.A."/>
            <person name="Wolf J."/>
            <person name="Bergner S.V."/>
            <person name="Schilhabel M.B."/>
            <person name="Klostermeier U.C."/>
            <person name="Beiko R.G."/>
            <person name="Rosenstiel P."/>
            <person name="Hippler M."/>
            <person name="Laroche J."/>
        </authorList>
    </citation>
    <scope>NUCLEOTIDE SEQUENCE [LARGE SCALE GENOMIC DNA]</scope>
    <source>
        <strain evidence="3 4">CCMP1005</strain>
    </source>
</reference>
<proteinExistence type="predicted"/>
<evidence type="ECO:0000313" key="3">
    <source>
        <dbReference type="EMBL" id="EJK60718.1"/>
    </source>
</evidence>
<comment type="caution">
    <text evidence="3">The sequence shown here is derived from an EMBL/GenBank/DDBJ whole genome shotgun (WGS) entry which is preliminary data.</text>
</comment>
<dbReference type="AlphaFoldDB" id="K0S3V9"/>
<dbReference type="InterPro" id="IPR043136">
    <property type="entry name" value="B30.2/SPRY_sf"/>
</dbReference>
<sequence length="740" mass="81685">MVTPKVVFADALQQRSDMMPDSQFPSLAWAARAATVCPFRVCRGLCVCGEGVLARAGRGRLAVGTRTIWRMSLRCEKASTRGEHSWKEDSSAPGLTANELVTAVSEALEPSQCITGTSRSPPTALYAFVARSRPSPSFRLLSLPPRRNFCANPTKRCAVCRNTDATELGGLAAEVGTGTLKPNGRTRSQGTTQSPPCLPAGGLLGFQMTDEQSNKRLKTTGAPGAGRRNMNDTRNDALESEIGALKSEVARLRQQLQRQNALLRPLLLSQRLRPLRLKENHETLPVTVSTLTTVNLSDIDTSLVAHVASFVGTSRELLNLALTCKAFGWCLGWCQHESEMWSLAEEVARRAVTTLQNSKSVKLILPEYVRGTRTWLSILHESDRPLKFNTLLGCHIAHSSGDRTSVRGTTERGHSGSAIASGFVMISGLHYAEFEIRGCPYIGIVRPMPNLDLQRLARREDFHFFDMEVFDNCLAARGVRKFGVGIVHACEYCCEDGYSSWTDWDDKQDIMNWDGMEYCRTGDTVGMLLDLGVGILTIYKNSRRLGVMKDGLSGPYCWYASLTRNSAVSIKRGEASSAGGLPRFQMTDGQSNERLKTTARIDRRNNDARNAADESEIGVLKSEVARLKQQLQRQNALLCPLLLSQRLRPLWLQENHNELSVTVSTLTKVNLSYIDTSLIAQVASFVGASRELRNLALTCKAFGWRQTGSDWDWSLAEEVARQIGRSGQNNIDGVRLSLPR</sequence>
<accession>K0S3V9</accession>
<name>K0S3V9_THAOC</name>
<feature type="compositionally biased region" description="Polar residues" evidence="2">
    <location>
        <begin position="185"/>
        <end position="195"/>
    </location>
</feature>
<dbReference type="EMBL" id="AGNL01020754">
    <property type="protein sequence ID" value="EJK60718.1"/>
    <property type="molecule type" value="Genomic_DNA"/>
</dbReference>
<feature type="region of interest" description="Disordered" evidence="2">
    <location>
        <begin position="175"/>
        <end position="233"/>
    </location>
</feature>
<evidence type="ECO:0000256" key="1">
    <source>
        <dbReference type="SAM" id="Coils"/>
    </source>
</evidence>
<evidence type="ECO:0008006" key="5">
    <source>
        <dbReference type="Google" id="ProtNLM"/>
    </source>
</evidence>
<keyword evidence="1" id="KW-0175">Coiled coil</keyword>
<feature type="coiled-coil region" evidence="1">
    <location>
        <begin position="235"/>
        <end position="262"/>
    </location>
</feature>
<organism evidence="3 4">
    <name type="scientific">Thalassiosira oceanica</name>
    <name type="common">Marine diatom</name>
    <dbReference type="NCBI Taxonomy" id="159749"/>
    <lineage>
        <taxon>Eukaryota</taxon>
        <taxon>Sar</taxon>
        <taxon>Stramenopiles</taxon>
        <taxon>Ochrophyta</taxon>
        <taxon>Bacillariophyta</taxon>
        <taxon>Coscinodiscophyceae</taxon>
        <taxon>Thalassiosirophycidae</taxon>
        <taxon>Thalassiosirales</taxon>
        <taxon>Thalassiosiraceae</taxon>
        <taxon>Thalassiosira</taxon>
    </lineage>
</organism>
<dbReference type="OrthoDB" id="77405at2759"/>
<feature type="non-terminal residue" evidence="3">
    <location>
        <position position="740"/>
    </location>
</feature>